<gene>
    <name evidence="3" type="ORF">GCM10023318_59080</name>
</gene>
<evidence type="ECO:0000313" key="3">
    <source>
        <dbReference type="EMBL" id="GAA5068589.1"/>
    </source>
</evidence>
<organism evidence="3 4">
    <name type="scientific">Nocardia callitridis</name>
    <dbReference type="NCBI Taxonomy" id="648753"/>
    <lineage>
        <taxon>Bacteria</taxon>
        <taxon>Bacillati</taxon>
        <taxon>Actinomycetota</taxon>
        <taxon>Actinomycetes</taxon>
        <taxon>Mycobacteriales</taxon>
        <taxon>Nocardiaceae</taxon>
        <taxon>Nocardia</taxon>
    </lineage>
</organism>
<protein>
    <recommendedName>
        <fullName evidence="5">DUF4439 domain-containing protein</fullName>
    </recommendedName>
</protein>
<feature type="region of interest" description="Disordered" evidence="1">
    <location>
        <begin position="219"/>
        <end position="245"/>
    </location>
</feature>
<keyword evidence="2" id="KW-0732">Signal</keyword>
<accession>A0ABP9L0T4</accession>
<dbReference type="RefSeq" id="WP_345499631.1">
    <property type="nucleotide sequence ID" value="NZ_BAABJM010000009.1"/>
</dbReference>
<keyword evidence="4" id="KW-1185">Reference proteome</keyword>
<evidence type="ECO:0000313" key="4">
    <source>
        <dbReference type="Proteomes" id="UP001500603"/>
    </source>
</evidence>
<sequence>MSIRKRVILAQAAACVAVIFQAGVAGAVTPSPDPISAQILELGVAVHDTLLSSVAPPIVAAPPPIPDPYADITKERLLPQGVVGDQQHFTPNPEQWDNARTIVEVVRQRGLPVYTAVISVATALQESLLRNLTVAVDYDSLGVFQQRPSQGWGVPEEVTDLRYATGAFLDELLDRAPAYAEIPLWQAAQAAQRSGFPTLYDQWADQAAQMVSDLMRPESEGVTGRVGGNKTAPIGGNEVPMLEGS</sequence>
<evidence type="ECO:0000256" key="2">
    <source>
        <dbReference type="SAM" id="SignalP"/>
    </source>
</evidence>
<evidence type="ECO:0000256" key="1">
    <source>
        <dbReference type="SAM" id="MobiDB-lite"/>
    </source>
</evidence>
<proteinExistence type="predicted"/>
<feature type="chain" id="PRO_5047124864" description="DUF4439 domain-containing protein" evidence="2">
    <location>
        <begin position="28"/>
        <end position="245"/>
    </location>
</feature>
<reference evidence="4" key="1">
    <citation type="journal article" date="2019" name="Int. J. Syst. Evol. Microbiol.">
        <title>The Global Catalogue of Microorganisms (GCM) 10K type strain sequencing project: providing services to taxonomists for standard genome sequencing and annotation.</title>
        <authorList>
            <consortium name="The Broad Institute Genomics Platform"/>
            <consortium name="The Broad Institute Genome Sequencing Center for Infectious Disease"/>
            <person name="Wu L."/>
            <person name="Ma J."/>
        </authorList>
    </citation>
    <scope>NUCLEOTIDE SEQUENCE [LARGE SCALE GENOMIC DNA]</scope>
    <source>
        <strain evidence="4">JCM 18298</strain>
    </source>
</reference>
<evidence type="ECO:0008006" key="5">
    <source>
        <dbReference type="Google" id="ProtNLM"/>
    </source>
</evidence>
<feature type="signal peptide" evidence="2">
    <location>
        <begin position="1"/>
        <end position="27"/>
    </location>
</feature>
<dbReference type="EMBL" id="BAABJM010000009">
    <property type="protein sequence ID" value="GAA5068589.1"/>
    <property type="molecule type" value="Genomic_DNA"/>
</dbReference>
<comment type="caution">
    <text evidence="3">The sequence shown here is derived from an EMBL/GenBank/DDBJ whole genome shotgun (WGS) entry which is preliminary data.</text>
</comment>
<name>A0ABP9L0T4_9NOCA</name>
<dbReference type="Proteomes" id="UP001500603">
    <property type="component" value="Unassembled WGS sequence"/>
</dbReference>